<accession>C6XRS9</accession>
<dbReference type="Gene3D" id="3.30.2010.20">
    <property type="match status" value="1"/>
</dbReference>
<dbReference type="RefSeq" id="WP_015828839.1">
    <property type="nucleotide sequence ID" value="NC_012982.1"/>
</dbReference>
<name>C6XRS9_HIRBI</name>
<dbReference type="Proteomes" id="UP000002745">
    <property type="component" value="Chromosome"/>
</dbReference>
<dbReference type="Pfam" id="PF06262">
    <property type="entry name" value="Zincin_1"/>
    <property type="match status" value="1"/>
</dbReference>
<sequence length="142" mass="16247">MSTVEESWGCAPHGDTLLKIADKVLSQMRPFFPDGVGQINIFIDELPDEETLEALYLDDPYALYGAYSGMTSALELHEIEADARIWIYRLPILKHWVEAADIALETLIANVFLKEIASHYRWEDVMFEHVMVSANIPQIMFE</sequence>
<dbReference type="InterPro" id="IPR038555">
    <property type="entry name" value="Zincin_1_sf"/>
</dbReference>
<organism evidence="1 2">
    <name type="scientific">Hirschia baltica (strain ATCC 49814 / DSM 5838 / IFAM 1418)</name>
    <dbReference type="NCBI Taxonomy" id="582402"/>
    <lineage>
        <taxon>Bacteria</taxon>
        <taxon>Pseudomonadati</taxon>
        <taxon>Pseudomonadota</taxon>
        <taxon>Alphaproteobacteria</taxon>
        <taxon>Hyphomonadales</taxon>
        <taxon>Hyphomonadaceae</taxon>
        <taxon>Hirschia</taxon>
    </lineage>
</organism>
<dbReference type="KEGG" id="hba:Hbal_3021"/>
<dbReference type="InterPro" id="IPR010428">
    <property type="entry name" value="Zincin_1"/>
</dbReference>
<protein>
    <submittedName>
        <fullName evidence="1">Uncharacterized protein</fullName>
    </submittedName>
</protein>
<dbReference type="EMBL" id="CP001678">
    <property type="protein sequence ID" value="ACT60689.1"/>
    <property type="molecule type" value="Genomic_DNA"/>
</dbReference>
<dbReference type="eggNOG" id="COG3824">
    <property type="taxonomic scope" value="Bacteria"/>
</dbReference>
<proteinExistence type="predicted"/>
<evidence type="ECO:0000313" key="1">
    <source>
        <dbReference type="EMBL" id="ACT60689.1"/>
    </source>
</evidence>
<dbReference type="STRING" id="582402.Hbal_3021"/>
<gene>
    <name evidence="1" type="ordered locus">Hbal_3021</name>
</gene>
<evidence type="ECO:0000313" key="2">
    <source>
        <dbReference type="Proteomes" id="UP000002745"/>
    </source>
</evidence>
<keyword evidence="2" id="KW-1185">Reference proteome</keyword>
<dbReference type="OrthoDB" id="9806895at2"/>
<dbReference type="AlphaFoldDB" id="C6XRS9"/>
<dbReference type="HOGENOM" id="CLU_123836_0_0_5"/>
<dbReference type="SUPFAM" id="SSF55486">
    <property type="entry name" value="Metalloproteases ('zincins'), catalytic domain"/>
    <property type="match status" value="1"/>
</dbReference>
<reference evidence="2" key="1">
    <citation type="journal article" date="2011" name="J. Bacteriol.">
        <title>Genome sequences of eight morphologically diverse alphaproteobacteria.</title>
        <authorList>
            <consortium name="US DOE Joint Genome Institute"/>
            <person name="Brown P.J."/>
            <person name="Kysela D.T."/>
            <person name="Buechlein A."/>
            <person name="Hemmerich C."/>
            <person name="Brun Y.V."/>
        </authorList>
    </citation>
    <scope>NUCLEOTIDE SEQUENCE [LARGE SCALE GENOMIC DNA]</scope>
    <source>
        <strain evidence="2">ATCC 49814 / DSM 5838 / IFAM 1418</strain>
    </source>
</reference>